<gene>
    <name evidence="1" type="ORF">SJ435_01715</name>
</gene>
<dbReference type="EMBL" id="JAXABG010000001">
    <property type="protein sequence ID" value="MDX7081095.1"/>
    <property type="molecule type" value="Genomic_DNA"/>
</dbReference>
<dbReference type="InterPro" id="IPR038314">
    <property type="entry name" value="T6SS_sf"/>
</dbReference>
<accession>A0ABD5IBG3</accession>
<name>A0ABD5IBG3_SERMA</name>
<sequence>MRWLSITLHKPYGFWSVEMKRILISFFCLYATCAIAQKNQEESIEKWPPQAAYRSYLQNYKDIALTYCISVAYKTSPEASKDAIASSNGIDAWSYYAIRDEESPIIALTKQYLQKNYNAKDGKSRLDLMKCMDMYHSEDLDKLAKDYVQRPNDNWVKDNPVRVNEKPSRK</sequence>
<organism evidence="1 2">
    <name type="scientific">Serratia marcescens</name>
    <dbReference type="NCBI Taxonomy" id="615"/>
    <lineage>
        <taxon>Bacteria</taxon>
        <taxon>Pseudomonadati</taxon>
        <taxon>Pseudomonadota</taxon>
        <taxon>Gammaproteobacteria</taxon>
        <taxon>Enterobacterales</taxon>
        <taxon>Yersiniaceae</taxon>
        <taxon>Serratia</taxon>
    </lineage>
</organism>
<evidence type="ECO:0000313" key="2">
    <source>
        <dbReference type="Proteomes" id="UP001275057"/>
    </source>
</evidence>
<dbReference type="Proteomes" id="UP001275057">
    <property type="component" value="Unassembled WGS sequence"/>
</dbReference>
<protein>
    <submittedName>
        <fullName evidence="1">T6SS amidase immunity protein Tai4 family protein</fullName>
    </submittedName>
</protein>
<reference evidence="1 2" key="1">
    <citation type="submission" date="2023-11" db="EMBL/GenBank/DDBJ databases">
        <title>Detection of rare carbapenemases in Enterobacterales - comparison of two colorimetric and two CIM-based carbapenemase assays.</title>
        <authorList>
            <person name="Schaffarczyk L."/>
            <person name="Noster J."/>
            <person name="Stelzer Y."/>
            <person name="Sattler J."/>
            <person name="Gatermann S."/>
            <person name="Hamprecht A."/>
        </authorList>
    </citation>
    <scope>NUCLEOTIDE SEQUENCE [LARGE SCALE GENOMIC DNA]</scope>
    <source>
        <strain evidence="1 2">CIM-Carb-136</strain>
    </source>
</reference>
<dbReference type="RefSeq" id="WP_319856646.1">
    <property type="nucleotide sequence ID" value="NZ_JAXABG010000001.1"/>
</dbReference>
<dbReference type="InterPro" id="IPR032032">
    <property type="entry name" value="Tai4"/>
</dbReference>
<dbReference type="Pfam" id="PF16695">
    <property type="entry name" value="Tai4"/>
    <property type="match status" value="1"/>
</dbReference>
<comment type="caution">
    <text evidence="1">The sequence shown here is derived from an EMBL/GenBank/DDBJ whole genome shotgun (WGS) entry which is preliminary data.</text>
</comment>
<proteinExistence type="predicted"/>
<dbReference type="Gene3D" id="1.20.120.1620">
    <property type="match status" value="1"/>
</dbReference>
<dbReference type="AlphaFoldDB" id="A0ABD5IBG3"/>
<evidence type="ECO:0000313" key="1">
    <source>
        <dbReference type="EMBL" id="MDX7081095.1"/>
    </source>
</evidence>